<evidence type="ECO:0000256" key="6">
    <source>
        <dbReference type="ARBA" id="ARBA00023180"/>
    </source>
</evidence>
<dbReference type="PROSITE" id="PS01173">
    <property type="entry name" value="LIPASE_GDXG_HIS"/>
    <property type="match status" value="1"/>
</dbReference>
<dbReference type="Proteomes" id="UP001153714">
    <property type="component" value="Chromosome 2"/>
</dbReference>
<evidence type="ECO:0000259" key="8">
    <source>
        <dbReference type="Pfam" id="PF00135"/>
    </source>
</evidence>
<proteinExistence type="inferred from homology"/>
<dbReference type="Gene3D" id="3.40.50.1820">
    <property type="entry name" value="alpha/beta hydrolase"/>
    <property type="match status" value="1"/>
</dbReference>
<name>A0A9N9R4C8_9NEOP</name>
<accession>A0A9N9R4C8</accession>
<evidence type="ECO:0000256" key="4">
    <source>
        <dbReference type="ARBA" id="ARBA00022801"/>
    </source>
</evidence>
<dbReference type="SUPFAM" id="SSF53474">
    <property type="entry name" value="alpha/beta-Hydrolases"/>
    <property type="match status" value="1"/>
</dbReference>
<dbReference type="PANTHER" id="PTHR43142">
    <property type="entry name" value="CARBOXYLIC ESTER HYDROLASE"/>
    <property type="match status" value="1"/>
</dbReference>
<feature type="domain" description="Carboxylesterase type B" evidence="8">
    <location>
        <begin position="315"/>
        <end position="684"/>
    </location>
</feature>
<organism evidence="9 10">
    <name type="scientific">Diatraea saccharalis</name>
    <name type="common">sugarcane borer</name>
    <dbReference type="NCBI Taxonomy" id="40085"/>
    <lineage>
        <taxon>Eukaryota</taxon>
        <taxon>Metazoa</taxon>
        <taxon>Ecdysozoa</taxon>
        <taxon>Arthropoda</taxon>
        <taxon>Hexapoda</taxon>
        <taxon>Insecta</taxon>
        <taxon>Pterygota</taxon>
        <taxon>Neoptera</taxon>
        <taxon>Endopterygota</taxon>
        <taxon>Lepidoptera</taxon>
        <taxon>Glossata</taxon>
        <taxon>Ditrysia</taxon>
        <taxon>Pyraloidea</taxon>
        <taxon>Crambidae</taxon>
        <taxon>Crambinae</taxon>
        <taxon>Diatraea</taxon>
    </lineage>
</organism>
<keyword evidence="6" id="KW-0325">Glycoprotein</keyword>
<gene>
    <name evidence="9" type="ORF">DIATSA_LOCUS7070</name>
</gene>
<dbReference type="PANTHER" id="PTHR43142:SF1">
    <property type="entry name" value="CARBOXYLIC ESTER HYDROLASE"/>
    <property type="match status" value="1"/>
</dbReference>
<keyword evidence="10" id="KW-1185">Reference proteome</keyword>
<dbReference type="EMBL" id="OU893333">
    <property type="protein sequence ID" value="CAG9789326.1"/>
    <property type="molecule type" value="Genomic_DNA"/>
</dbReference>
<feature type="signal peptide" evidence="7">
    <location>
        <begin position="1"/>
        <end position="22"/>
    </location>
</feature>
<dbReference type="InterPro" id="IPR019826">
    <property type="entry name" value="Carboxylesterase_B_AS"/>
</dbReference>
<dbReference type="GO" id="GO:0052689">
    <property type="term" value="F:carboxylic ester hydrolase activity"/>
    <property type="evidence" value="ECO:0007669"/>
    <property type="project" value="UniProtKB-KW"/>
</dbReference>
<comment type="similarity">
    <text evidence="1 7">Belongs to the type-B carboxylesterase/lipase family.</text>
</comment>
<dbReference type="AlphaFoldDB" id="A0A9N9R4C8"/>
<evidence type="ECO:0000313" key="10">
    <source>
        <dbReference type="Proteomes" id="UP001153714"/>
    </source>
</evidence>
<feature type="chain" id="PRO_5040537009" description="Carboxylic ester hydrolase" evidence="7">
    <location>
        <begin position="23"/>
        <end position="695"/>
    </location>
</feature>
<keyword evidence="4 7" id="KW-0378">Hydrolase</keyword>
<keyword evidence="7" id="KW-0732">Signal</keyword>
<feature type="domain" description="Carboxylesterase type B" evidence="8">
    <location>
        <begin position="92"/>
        <end position="253"/>
    </location>
</feature>
<evidence type="ECO:0000313" key="9">
    <source>
        <dbReference type="EMBL" id="CAG9789326.1"/>
    </source>
</evidence>
<evidence type="ECO:0000256" key="1">
    <source>
        <dbReference type="ARBA" id="ARBA00005964"/>
    </source>
</evidence>
<dbReference type="InterPro" id="IPR002168">
    <property type="entry name" value="Lipase_GDXG_HIS_AS"/>
</dbReference>
<dbReference type="InterPro" id="IPR029058">
    <property type="entry name" value="AB_hydrolase_fold"/>
</dbReference>
<evidence type="ECO:0000256" key="5">
    <source>
        <dbReference type="ARBA" id="ARBA00023157"/>
    </source>
</evidence>
<dbReference type="InterPro" id="IPR019819">
    <property type="entry name" value="Carboxylesterase_B_CS"/>
</dbReference>
<dbReference type="CDD" id="cd00312">
    <property type="entry name" value="Esterase_lipase"/>
    <property type="match status" value="1"/>
</dbReference>
<dbReference type="Pfam" id="PF00135">
    <property type="entry name" value="COesterase"/>
    <property type="match status" value="2"/>
</dbReference>
<keyword evidence="3" id="KW-0719">Serine esterase</keyword>
<reference evidence="9" key="2">
    <citation type="submission" date="2022-10" db="EMBL/GenBank/DDBJ databases">
        <authorList>
            <consortium name="ENA_rothamsted_submissions"/>
            <consortium name="culmorum"/>
            <person name="King R."/>
        </authorList>
    </citation>
    <scope>NUCLEOTIDE SEQUENCE</scope>
</reference>
<evidence type="ECO:0000256" key="3">
    <source>
        <dbReference type="ARBA" id="ARBA00022487"/>
    </source>
</evidence>
<keyword evidence="5" id="KW-1015">Disulfide bond</keyword>
<comment type="similarity">
    <text evidence="2">Belongs to the 'GDXG' lipolytic enzyme family.</text>
</comment>
<evidence type="ECO:0000256" key="2">
    <source>
        <dbReference type="ARBA" id="ARBA00010515"/>
    </source>
</evidence>
<protein>
    <recommendedName>
        <fullName evidence="7">Carboxylic ester hydrolase</fullName>
        <ecNumber evidence="7">3.1.1.-</ecNumber>
    </recommendedName>
</protein>
<dbReference type="PROSITE" id="PS00122">
    <property type="entry name" value="CARBOXYLESTERASE_B_1"/>
    <property type="match status" value="1"/>
</dbReference>
<dbReference type="OrthoDB" id="19653at2759"/>
<dbReference type="EC" id="3.1.1.-" evidence="7"/>
<evidence type="ECO:0000256" key="7">
    <source>
        <dbReference type="RuleBase" id="RU361235"/>
    </source>
</evidence>
<reference evidence="9" key="1">
    <citation type="submission" date="2021-12" db="EMBL/GenBank/DDBJ databases">
        <authorList>
            <person name="King R."/>
        </authorList>
    </citation>
    <scope>NUCLEOTIDE SEQUENCE</scope>
</reference>
<dbReference type="InterPro" id="IPR002018">
    <property type="entry name" value="CarbesteraseB"/>
</dbReference>
<dbReference type="PROSITE" id="PS00941">
    <property type="entry name" value="CARBOXYLESTERASE_B_2"/>
    <property type="match status" value="1"/>
</dbReference>
<sequence length="695" mass="77279">MRVRWWRVVVLCACTLVLRSDALPPATLGDVVANAATSLNSMKITGAWRRLSSTVSESVGLKAALRRLQAVPARAARLVHALVDRMRVGGGPIVFTQLGALRGRKLATRTVEQSSYYSFKGIRYAQPPRGSLRFRAPVPLEPWSGVRDALEEGAVCPHRFMLFDTYKGDEDCLFLNVYSPALPDKLSGYNPKLAVMVWIHGGAFAVGSGNAFLYGPDHLVGAGVVLVTLNYRLGALGFLSLESDEVPGNMGLKRVDLKDSVGVKMNKHLFNAKVEGTKASKGQDTFHDEIDHLLLISHAIKPYEKKIKAKCVREDQVMALKWVRDNIEAFGGDPKRVTIFGESAGAASVHLHMLSKASEGLFHNAIAQSGLALSPWALATNPLERAFELGRELGIDTNNTAELLGYLRATPSELIVKAGARISGAPGKSADLRSTVALPFLPAVEPDHPDAFLTAAPRDSLPGADVPLLTGYNAQEGIILFRRLQRDPKLLSELDREFRRVVPPELLSDDEEQTRNITEAIRTFYFQNRPIDARNINNLIDLFTDVMFLRPILETLRLQAVTNRTSPTYLYRFAFDGALGLFKRMLGITHPGACHGDEMGYLFYFSRLNYRLDDDSTELAVSRRMVQMWTNFAKTGNPTPPVEYESVIDFKWQPVNNTRQMDYLNIDGNFTLLSGPEAKRVRFWDWLYENYAQAP</sequence>